<protein>
    <submittedName>
        <fullName evidence="2">Uncharacterized protein</fullName>
    </submittedName>
</protein>
<comment type="caution">
    <text evidence="2">The sequence shown here is derived from an EMBL/GenBank/DDBJ whole genome shotgun (WGS) entry which is preliminary data.</text>
</comment>
<keyword evidence="1" id="KW-1133">Transmembrane helix</keyword>
<sequence>FISFLPLGGCAGVVLSPSSPPGLDHPNIKIEDNLKQTGSDSTANGQSAWQQFNIGPSTGTAGGIYYARNLSRVATDRCSISPSCAYEFNVDVDEGDDWHRDDRRKKQIFIVKTLLWSVSMPLLCYWVLTSTLLRLLNDRT</sequence>
<keyword evidence="1" id="KW-0812">Transmembrane</keyword>
<keyword evidence="1" id="KW-0472">Membrane</keyword>
<proteinExistence type="predicted"/>
<feature type="non-terminal residue" evidence="2">
    <location>
        <position position="140"/>
    </location>
</feature>
<feature type="non-terminal residue" evidence="2">
    <location>
        <position position="1"/>
    </location>
</feature>
<evidence type="ECO:0000256" key="1">
    <source>
        <dbReference type="SAM" id="Phobius"/>
    </source>
</evidence>
<accession>A0AA35LQI7</accession>
<gene>
    <name evidence="2" type="ORF">CCHLO57077_00019868</name>
</gene>
<organism evidence="2 3">
    <name type="scientific">Clonostachys chloroleuca</name>
    <dbReference type="NCBI Taxonomy" id="1926264"/>
    <lineage>
        <taxon>Eukaryota</taxon>
        <taxon>Fungi</taxon>
        <taxon>Dikarya</taxon>
        <taxon>Ascomycota</taxon>
        <taxon>Pezizomycotina</taxon>
        <taxon>Sordariomycetes</taxon>
        <taxon>Hypocreomycetidae</taxon>
        <taxon>Hypocreales</taxon>
        <taxon>Bionectriaceae</taxon>
        <taxon>Clonostachys</taxon>
    </lineage>
</organism>
<dbReference type="Proteomes" id="UP001160390">
    <property type="component" value="Unassembled WGS sequence"/>
</dbReference>
<reference evidence="2" key="1">
    <citation type="submission" date="2023-01" db="EMBL/GenBank/DDBJ databases">
        <authorList>
            <person name="Piombo E."/>
        </authorList>
    </citation>
    <scope>NUCLEOTIDE SEQUENCE</scope>
</reference>
<dbReference type="EMBL" id="CABFNP030000444">
    <property type="protein sequence ID" value="CAI6015281.1"/>
    <property type="molecule type" value="Genomic_DNA"/>
</dbReference>
<keyword evidence="3" id="KW-1185">Reference proteome</keyword>
<name>A0AA35LQI7_9HYPO</name>
<evidence type="ECO:0000313" key="2">
    <source>
        <dbReference type="EMBL" id="CAI6015281.1"/>
    </source>
</evidence>
<evidence type="ECO:0000313" key="3">
    <source>
        <dbReference type="Proteomes" id="UP001160390"/>
    </source>
</evidence>
<dbReference type="AlphaFoldDB" id="A0AA35LQI7"/>
<feature type="transmembrane region" description="Helical" evidence="1">
    <location>
        <begin position="109"/>
        <end position="128"/>
    </location>
</feature>